<reference evidence="6 7" key="1">
    <citation type="journal article" date="2012" name="J. Bacteriol.">
        <title>Complete genome sequences of Desulfosporosinus orientis DSM765T, Desulfosporosinus youngiae DSM17734T, Desulfosporosinus meridiei DSM13257T, and Desulfosporosinus acidiphilus DSM22704T.</title>
        <authorList>
            <person name="Pester M."/>
            <person name="Brambilla E."/>
            <person name="Alazard D."/>
            <person name="Rattei T."/>
            <person name="Weinmaier T."/>
            <person name="Han J."/>
            <person name="Lucas S."/>
            <person name="Lapidus A."/>
            <person name="Cheng J.F."/>
            <person name="Goodwin L."/>
            <person name="Pitluck S."/>
            <person name="Peters L."/>
            <person name="Ovchinnikova G."/>
            <person name="Teshima H."/>
            <person name="Detter J.C."/>
            <person name="Han C.S."/>
            <person name="Tapia R."/>
            <person name="Land M.L."/>
            <person name="Hauser L."/>
            <person name="Kyrpides N.C."/>
            <person name="Ivanova N.N."/>
            <person name="Pagani I."/>
            <person name="Huntmann M."/>
            <person name="Wei C.L."/>
            <person name="Davenport K.W."/>
            <person name="Daligault H."/>
            <person name="Chain P.S."/>
            <person name="Chen A."/>
            <person name="Mavromatis K."/>
            <person name="Markowitz V."/>
            <person name="Szeto E."/>
            <person name="Mikhailova N."/>
            <person name="Pati A."/>
            <person name="Wagner M."/>
            <person name="Woyke T."/>
            <person name="Ollivier B."/>
            <person name="Klenk H.P."/>
            <person name="Spring S."/>
            <person name="Loy A."/>
        </authorList>
    </citation>
    <scope>NUCLEOTIDE SEQUENCE [LARGE SCALE GENOMIC DNA]</scope>
    <source>
        <strain evidence="7">DSM 22704 / JCM 16185 / SJ4</strain>
    </source>
</reference>
<sequence>MNKIEKNIVKNTDNNRQKKPLKLLIVEDDEINRMVMEKIAIRKGWEVLLAENGEVAVDIYQKLEFEVIIMDCQMPILDGFKATRAIRQLESNSGTHIPIIALTANTLEGDREKCLNAGMDDYLTKPIETNDFYTIVEKWSNKSCC</sequence>
<dbReference type="Gene3D" id="3.40.50.2300">
    <property type="match status" value="1"/>
</dbReference>
<dbReference type="PANTHER" id="PTHR45339">
    <property type="entry name" value="HYBRID SIGNAL TRANSDUCTION HISTIDINE KINASE J"/>
    <property type="match status" value="1"/>
</dbReference>
<dbReference type="eggNOG" id="COG0784">
    <property type="taxonomic scope" value="Bacteria"/>
</dbReference>
<comment type="function">
    <text evidence="3">May play the central regulatory role in sporulation. It may be an element of the effector pathway responsible for the activation of sporulation genes in response to nutritional stress. Spo0A may act in concert with spo0H (a sigma factor) to control the expression of some genes that are critical to the sporulation process.</text>
</comment>
<dbReference type="STRING" id="646529.Desaci_0642"/>
<evidence type="ECO:0000313" key="7">
    <source>
        <dbReference type="Proteomes" id="UP000002892"/>
    </source>
</evidence>
<protein>
    <recommendedName>
        <fullName evidence="1">Stage 0 sporulation protein A homolog</fullName>
    </recommendedName>
</protein>
<dbReference type="PANTHER" id="PTHR45339:SF5">
    <property type="entry name" value="HISTIDINE KINASE"/>
    <property type="match status" value="1"/>
</dbReference>
<evidence type="ECO:0000313" key="6">
    <source>
        <dbReference type="EMBL" id="AFM39704.1"/>
    </source>
</evidence>
<dbReference type="KEGG" id="dai:Desaci_0642"/>
<evidence type="ECO:0000256" key="3">
    <source>
        <dbReference type="ARBA" id="ARBA00024867"/>
    </source>
</evidence>
<dbReference type="InterPro" id="IPR011006">
    <property type="entry name" value="CheY-like_superfamily"/>
</dbReference>
<gene>
    <name evidence="6" type="ordered locus">Desaci_0642</name>
</gene>
<evidence type="ECO:0000259" key="5">
    <source>
        <dbReference type="PROSITE" id="PS50110"/>
    </source>
</evidence>
<evidence type="ECO:0000256" key="4">
    <source>
        <dbReference type="PROSITE-ProRule" id="PRU00169"/>
    </source>
</evidence>
<dbReference type="Pfam" id="PF00072">
    <property type="entry name" value="Response_reg"/>
    <property type="match status" value="1"/>
</dbReference>
<dbReference type="SUPFAM" id="SSF52172">
    <property type="entry name" value="CheY-like"/>
    <property type="match status" value="1"/>
</dbReference>
<dbReference type="SMART" id="SM00448">
    <property type="entry name" value="REC"/>
    <property type="match status" value="1"/>
</dbReference>
<dbReference type="RefSeq" id="WP_014825716.1">
    <property type="nucleotide sequence ID" value="NC_018068.1"/>
</dbReference>
<evidence type="ECO:0000256" key="1">
    <source>
        <dbReference type="ARBA" id="ARBA00018672"/>
    </source>
</evidence>
<accession>I4D1N0</accession>
<feature type="domain" description="Response regulatory" evidence="5">
    <location>
        <begin position="22"/>
        <end position="140"/>
    </location>
</feature>
<dbReference type="EMBL" id="CP003639">
    <property type="protein sequence ID" value="AFM39704.1"/>
    <property type="molecule type" value="Genomic_DNA"/>
</dbReference>
<dbReference type="AlphaFoldDB" id="I4D1N0"/>
<dbReference type="HOGENOM" id="CLU_000445_69_12_9"/>
<organism evidence="6 7">
    <name type="scientific">Desulfosporosinus acidiphilus (strain DSM 22704 / JCM 16185 / SJ4)</name>
    <dbReference type="NCBI Taxonomy" id="646529"/>
    <lineage>
        <taxon>Bacteria</taxon>
        <taxon>Bacillati</taxon>
        <taxon>Bacillota</taxon>
        <taxon>Clostridia</taxon>
        <taxon>Eubacteriales</taxon>
        <taxon>Desulfitobacteriaceae</taxon>
        <taxon>Desulfosporosinus</taxon>
    </lineage>
</organism>
<dbReference type="GO" id="GO:0000160">
    <property type="term" value="P:phosphorelay signal transduction system"/>
    <property type="evidence" value="ECO:0007669"/>
    <property type="project" value="InterPro"/>
</dbReference>
<keyword evidence="2 4" id="KW-0597">Phosphoprotein</keyword>
<proteinExistence type="predicted"/>
<name>I4D1N0_DESAJ</name>
<dbReference type="PROSITE" id="PS50110">
    <property type="entry name" value="RESPONSE_REGULATORY"/>
    <property type="match status" value="1"/>
</dbReference>
<dbReference type="Proteomes" id="UP000002892">
    <property type="component" value="Chromosome"/>
</dbReference>
<dbReference type="InterPro" id="IPR001789">
    <property type="entry name" value="Sig_transdc_resp-reg_receiver"/>
</dbReference>
<dbReference type="CDD" id="cd17546">
    <property type="entry name" value="REC_hyHK_CKI1_RcsC-like"/>
    <property type="match status" value="1"/>
</dbReference>
<keyword evidence="7" id="KW-1185">Reference proteome</keyword>
<feature type="modified residue" description="4-aspartylphosphate" evidence="4">
    <location>
        <position position="71"/>
    </location>
</feature>
<evidence type="ECO:0000256" key="2">
    <source>
        <dbReference type="ARBA" id="ARBA00022553"/>
    </source>
</evidence>